<gene>
    <name evidence="1" type="ORF">BEN48_10525</name>
</gene>
<name>A0A1G1TAV9_9BACT</name>
<dbReference type="OrthoDB" id="1114031at2"/>
<dbReference type="AlphaFoldDB" id="A0A1G1TAV9"/>
<keyword evidence="2" id="KW-1185">Reference proteome</keyword>
<dbReference type="RefSeq" id="WP_070732769.1">
    <property type="nucleotide sequence ID" value="NZ_MDZC01000023.1"/>
</dbReference>
<evidence type="ECO:0000313" key="1">
    <source>
        <dbReference type="EMBL" id="OGX87996.1"/>
    </source>
</evidence>
<accession>A0A1G1TAV9</accession>
<protein>
    <submittedName>
        <fullName evidence="1">Uncharacterized protein</fullName>
    </submittedName>
</protein>
<reference evidence="1 2" key="1">
    <citation type="submission" date="2016-08" db="EMBL/GenBank/DDBJ databases">
        <title>Hymenobacter coccineus sp. nov., Hymenobacter lapidarius sp. nov. and Hymenobacter glacialis sp. nov., isolated from Antarctic soil.</title>
        <authorList>
            <person name="Sedlacek I."/>
            <person name="Kralova S."/>
            <person name="Kyrova K."/>
            <person name="Maslanova I."/>
            <person name="Stankova E."/>
            <person name="Vrbovska V."/>
            <person name="Nemec M."/>
            <person name="Bartak M."/>
            <person name="Svec P."/>
            <person name="Busse H.-J."/>
            <person name="Pantucek R."/>
        </authorList>
    </citation>
    <scope>NUCLEOTIDE SEQUENCE [LARGE SCALE GENOMIC DNA]</scope>
    <source>
        <strain evidence="1 2">CCM 8648</strain>
    </source>
</reference>
<evidence type="ECO:0000313" key="2">
    <source>
        <dbReference type="Proteomes" id="UP000177791"/>
    </source>
</evidence>
<comment type="caution">
    <text evidence="1">The sequence shown here is derived from an EMBL/GenBank/DDBJ whole genome shotgun (WGS) entry which is preliminary data.</text>
</comment>
<organism evidence="1 2">
    <name type="scientific">Hymenobacter glacialis</name>
    <dbReference type="NCBI Taxonomy" id="1908236"/>
    <lineage>
        <taxon>Bacteria</taxon>
        <taxon>Pseudomonadati</taxon>
        <taxon>Bacteroidota</taxon>
        <taxon>Cytophagia</taxon>
        <taxon>Cytophagales</taxon>
        <taxon>Hymenobacteraceae</taxon>
        <taxon>Hymenobacter</taxon>
    </lineage>
</organism>
<dbReference type="EMBL" id="MDZC01000023">
    <property type="protein sequence ID" value="OGX87996.1"/>
    <property type="molecule type" value="Genomic_DNA"/>
</dbReference>
<sequence>MRFTTDVNRRIAGSVVRRKNYFVNHNQHKATRTFTDLGLGSFNVVVDSASIIRANNGGTHSWTANWTFTRTAGFNTPLVHSDDVYTVTGGANGTNRRGMTYTTTIQSPLIKRGDCFKYLVQGTLTISNTNGKTLLLNYDPSGTHDCDRIASVTVNGRTRTITLR</sequence>
<proteinExistence type="predicted"/>
<dbReference type="Proteomes" id="UP000177791">
    <property type="component" value="Unassembled WGS sequence"/>
</dbReference>